<dbReference type="EMBL" id="CM009751">
    <property type="protein sequence ID" value="PUZ63829.1"/>
    <property type="molecule type" value="Genomic_DNA"/>
</dbReference>
<proteinExistence type="predicted"/>
<dbReference type="AlphaFoldDB" id="A0A2T7E7M4"/>
<evidence type="ECO:0000313" key="2">
    <source>
        <dbReference type="Proteomes" id="UP000244336"/>
    </source>
</evidence>
<dbReference type="Gramene" id="PUZ63829">
    <property type="protein sequence ID" value="PUZ63829"/>
    <property type="gene ID" value="GQ55_3G097800"/>
</dbReference>
<accession>A0A2T7E7M4</accession>
<dbReference type="Proteomes" id="UP000244336">
    <property type="component" value="Chromosome 3"/>
</dbReference>
<keyword evidence="2" id="KW-1185">Reference proteome</keyword>
<protein>
    <submittedName>
        <fullName evidence="1">Uncharacterized protein</fullName>
    </submittedName>
</protein>
<evidence type="ECO:0000313" key="1">
    <source>
        <dbReference type="EMBL" id="PUZ63829.1"/>
    </source>
</evidence>
<organism evidence="1 2">
    <name type="scientific">Panicum hallii var. hallii</name>
    <dbReference type="NCBI Taxonomy" id="1504633"/>
    <lineage>
        <taxon>Eukaryota</taxon>
        <taxon>Viridiplantae</taxon>
        <taxon>Streptophyta</taxon>
        <taxon>Embryophyta</taxon>
        <taxon>Tracheophyta</taxon>
        <taxon>Spermatophyta</taxon>
        <taxon>Magnoliopsida</taxon>
        <taxon>Liliopsida</taxon>
        <taxon>Poales</taxon>
        <taxon>Poaceae</taxon>
        <taxon>PACMAD clade</taxon>
        <taxon>Panicoideae</taxon>
        <taxon>Panicodae</taxon>
        <taxon>Paniceae</taxon>
        <taxon>Panicinae</taxon>
        <taxon>Panicum</taxon>
        <taxon>Panicum sect. Panicum</taxon>
    </lineage>
</organism>
<sequence>MVEVTAALSFQKPTSSSCQSMQGILGGRCAESCCQVLCVWSLDGTSELLGGLVQAHMIIFHNPYSEP</sequence>
<gene>
    <name evidence="1" type="ORF">GQ55_3G097800</name>
</gene>
<reference evidence="1 2" key="1">
    <citation type="submission" date="2018-04" db="EMBL/GenBank/DDBJ databases">
        <title>WGS assembly of Panicum hallii var. hallii HAL2.</title>
        <authorList>
            <person name="Lovell J."/>
            <person name="Jenkins J."/>
            <person name="Lowry D."/>
            <person name="Mamidi S."/>
            <person name="Sreedasyam A."/>
            <person name="Weng X."/>
            <person name="Barry K."/>
            <person name="Bonette J."/>
            <person name="Campitelli B."/>
            <person name="Daum C."/>
            <person name="Gordon S."/>
            <person name="Gould B."/>
            <person name="Lipzen A."/>
            <person name="MacQueen A."/>
            <person name="Palacio-Mejia J."/>
            <person name="Plott C."/>
            <person name="Shakirov E."/>
            <person name="Shu S."/>
            <person name="Yoshinaga Y."/>
            <person name="Zane M."/>
            <person name="Rokhsar D."/>
            <person name="Grimwood J."/>
            <person name="Schmutz J."/>
            <person name="Juenger T."/>
        </authorList>
    </citation>
    <scope>NUCLEOTIDE SEQUENCE [LARGE SCALE GENOMIC DNA]</scope>
    <source>
        <strain evidence="2">cv. HAL2</strain>
    </source>
</reference>
<name>A0A2T7E7M4_9POAL</name>